<dbReference type="AlphaFoldDB" id="A0A4R3YQ11"/>
<keyword evidence="2" id="KW-1185">Reference proteome</keyword>
<dbReference type="RefSeq" id="WP_243649227.1">
    <property type="nucleotide sequence ID" value="NZ_SMCS01000003.1"/>
</dbReference>
<comment type="caution">
    <text evidence="1">The sequence shown here is derived from an EMBL/GenBank/DDBJ whole genome shotgun (WGS) entry which is preliminary data.</text>
</comment>
<organism evidence="1 2">
    <name type="scientific">Luteibacter rhizovicinus</name>
    <dbReference type="NCBI Taxonomy" id="242606"/>
    <lineage>
        <taxon>Bacteria</taxon>
        <taxon>Pseudomonadati</taxon>
        <taxon>Pseudomonadota</taxon>
        <taxon>Gammaproteobacteria</taxon>
        <taxon>Lysobacterales</taxon>
        <taxon>Rhodanobacteraceae</taxon>
        <taxon>Luteibacter</taxon>
    </lineage>
</organism>
<evidence type="ECO:0000313" key="2">
    <source>
        <dbReference type="Proteomes" id="UP000295645"/>
    </source>
</evidence>
<name>A0A4R3YQ11_9GAMM</name>
<gene>
    <name evidence="1" type="ORF">EC912_103488</name>
</gene>
<dbReference type="EMBL" id="SMCS01000003">
    <property type="protein sequence ID" value="TCV94995.1"/>
    <property type="molecule type" value="Genomic_DNA"/>
</dbReference>
<reference evidence="1 2" key="1">
    <citation type="submission" date="2019-03" db="EMBL/GenBank/DDBJ databases">
        <title>Above-ground endophytic microbial communities from plants in different locations in the United States.</title>
        <authorList>
            <person name="Frank C."/>
        </authorList>
    </citation>
    <scope>NUCLEOTIDE SEQUENCE [LARGE SCALE GENOMIC DNA]</scope>
    <source>
        <strain evidence="1 2">LP_13_YM</strain>
    </source>
</reference>
<proteinExistence type="predicted"/>
<dbReference type="Proteomes" id="UP000295645">
    <property type="component" value="Unassembled WGS sequence"/>
</dbReference>
<protein>
    <submittedName>
        <fullName evidence="1">Uncharacterized protein</fullName>
    </submittedName>
</protein>
<sequence>MAAVAAIADPRRRARLLRVMGVTPWRLRTSPGVAVDDSAHDAGGSVMGVDAVCVVVIPAGCSERELDLLGRALRASGSVVARAARLEVGAQGLGPVPVARSYLVFGEGQARALGHDLPAAVMSAAHIVLVDTPAAVLADPAAKRRLWNGLRALRRALATS</sequence>
<accession>A0A4R3YQ11</accession>
<evidence type="ECO:0000313" key="1">
    <source>
        <dbReference type="EMBL" id="TCV94995.1"/>
    </source>
</evidence>